<evidence type="ECO:0000313" key="2">
    <source>
        <dbReference type="Proteomes" id="UP000499080"/>
    </source>
</evidence>
<dbReference type="EMBL" id="BGPR01009968">
    <property type="protein sequence ID" value="GBN43410.1"/>
    <property type="molecule type" value="Genomic_DNA"/>
</dbReference>
<dbReference type="OrthoDB" id="445826at2759"/>
<organism evidence="1 2">
    <name type="scientific">Araneus ventricosus</name>
    <name type="common">Orbweaver spider</name>
    <name type="synonym">Epeira ventricosa</name>
    <dbReference type="NCBI Taxonomy" id="182803"/>
    <lineage>
        <taxon>Eukaryota</taxon>
        <taxon>Metazoa</taxon>
        <taxon>Ecdysozoa</taxon>
        <taxon>Arthropoda</taxon>
        <taxon>Chelicerata</taxon>
        <taxon>Arachnida</taxon>
        <taxon>Araneae</taxon>
        <taxon>Araneomorphae</taxon>
        <taxon>Entelegynae</taxon>
        <taxon>Araneoidea</taxon>
        <taxon>Araneidae</taxon>
        <taxon>Araneus</taxon>
    </lineage>
</organism>
<dbReference type="Proteomes" id="UP000499080">
    <property type="component" value="Unassembled WGS sequence"/>
</dbReference>
<proteinExistence type="predicted"/>
<keyword evidence="2" id="KW-1185">Reference proteome</keyword>
<evidence type="ECO:0000313" key="1">
    <source>
        <dbReference type="EMBL" id="GBN43410.1"/>
    </source>
</evidence>
<reference evidence="1 2" key="1">
    <citation type="journal article" date="2019" name="Sci. Rep.">
        <title>Orb-weaving spider Araneus ventricosus genome elucidates the spidroin gene catalogue.</title>
        <authorList>
            <person name="Kono N."/>
            <person name="Nakamura H."/>
            <person name="Ohtoshi R."/>
            <person name="Moran D.A.P."/>
            <person name="Shinohara A."/>
            <person name="Yoshida Y."/>
            <person name="Fujiwara M."/>
            <person name="Mori M."/>
            <person name="Tomita M."/>
            <person name="Arakawa K."/>
        </authorList>
    </citation>
    <scope>NUCLEOTIDE SEQUENCE [LARGE SCALE GENOMIC DNA]</scope>
</reference>
<protein>
    <submittedName>
        <fullName evidence="1">Uncharacterized protein</fullName>
    </submittedName>
</protein>
<accession>A0A4Y2NYL9</accession>
<comment type="caution">
    <text evidence="1">The sequence shown here is derived from an EMBL/GenBank/DDBJ whole genome shotgun (WGS) entry which is preliminary data.</text>
</comment>
<gene>
    <name evidence="1" type="ORF">AVEN_119204_1</name>
</gene>
<dbReference type="AlphaFoldDB" id="A0A4Y2NYL9"/>
<feature type="non-terminal residue" evidence="1">
    <location>
        <position position="1"/>
    </location>
</feature>
<name>A0A4Y2NYL9_ARAVE</name>
<sequence length="248" mass="26767">YSPQGLATTLVTCPKSLTSTLSIRKRMKIDELVMSATSPLLSPPSQTQPLNGETFLISNILLEITRLPIVFGRMLPLNYPPENLTETEVLSTVWHVAIGDSNPKPGKHSSNPLNYRPIAHELSMGTAHLLRNFLSHRTFGVYGNFCLIIILFADNLPQGSVLSVTLIIHLSQILNFAIHGSLMLMICDPMPRTVPPRVGCASDPLGRLGGTFPGPGVLAVYPSHLVILSAGIKQGLPLAYVMASLSLG</sequence>